<evidence type="ECO:0000313" key="12">
    <source>
        <dbReference type="EMBL" id="CEL98140.1"/>
    </source>
</evidence>
<dbReference type="EMBL" id="CDMY01000263">
    <property type="protein sequence ID" value="CEL98140.1"/>
    <property type="molecule type" value="Genomic_DNA"/>
</dbReference>
<feature type="compositionally biased region" description="Acidic residues" evidence="11">
    <location>
        <begin position="123"/>
        <end position="138"/>
    </location>
</feature>
<dbReference type="InParanoid" id="A0A0G4EMC0"/>
<dbReference type="PhylomeDB" id="A0A0G4EMC0"/>
<gene>
    <name evidence="12" type="ORF">Vbra_4027</name>
</gene>
<keyword evidence="7" id="KW-0966">Cell projection</keyword>
<evidence type="ECO:0000256" key="7">
    <source>
        <dbReference type="ARBA" id="ARBA00023273"/>
    </source>
</evidence>
<evidence type="ECO:0000256" key="1">
    <source>
        <dbReference type="ARBA" id="ARBA00004611"/>
    </source>
</evidence>
<evidence type="ECO:0000256" key="9">
    <source>
        <dbReference type="ARBA" id="ARBA00038319"/>
    </source>
</evidence>
<evidence type="ECO:0000256" key="2">
    <source>
        <dbReference type="ARBA" id="ARBA00022490"/>
    </source>
</evidence>
<dbReference type="GO" id="GO:0060294">
    <property type="term" value="P:cilium movement involved in cell motility"/>
    <property type="evidence" value="ECO:0007669"/>
    <property type="project" value="InterPro"/>
</dbReference>
<dbReference type="GO" id="GO:0001534">
    <property type="term" value="C:radial spoke"/>
    <property type="evidence" value="ECO:0007669"/>
    <property type="project" value="InterPro"/>
</dbReference>
<dbReference type="PANTHER" id="PTHR22069:SF0">
    <property type="entry name" value="RADIAL SPOKE HEAD PROTEIN 9 HOMOLOG"/>
    <property type="match status" value="1"/>
</dbReference>
<sequence length="290" mass="32048">MELAEFEYGLDQLASHGVGIVLNVHEKACLKVALVKLQQQQNLRQLYFWGKILTAGNDYYIAAALQEGLAAFPTKKFYWSGPSFDFAELPGVDGEVSKLIDSAEARGPFFGTPDRLLGKKPGDEEEEVAAEGGGEGEEGAPPPPMKVREVHRLSHVVRQIDNATAVVPKGSHAVLDSHKIIGNFAFKGLSFKDAMELESWVHFRPPHDVAKLRALSRDDVQFHSDFLEGVEDDLPIGSWTLRADPSCETVTIRSLLWPGYVAYHKPCTRFFGGCYFGTGEQLVDLPFLLC</sequence>
<evidence type="ECO:0000313" key="13">
    <source>
        <dbReference type="Proteomes" id="UP000041254"/>
    </source>
</evidence>
<accession>A0A0G4EMC0</accession>
<evidence type="ECO:0000256" key="4">
    <source>
        <dbReference type="ARBA" id="ARBA00022846"/>
    </source>
</evidence>
<dbReference type="OrthoDB" id="10258956at2759"/>
<comment type="subcellular location">
    <subcellularLocation>
        <location evidence="8">Cell projection</location>
        <location evidence="8">Kinocilium</location>
    </subcellularLocation>
    <subcellularLocation>
        <location evidence="1">Cytoplasm</location>
        <location evidence="1">Cytoskeleton</location>
        <location evidence="1">Flagellum axoneme</location>
    </subcellularLocation>
</comment>
<keyword evidence="4" id="KW-0282">Flagellum</keyword>
<dbReference type="VEuPathDB" id="CryptoDB:Vbra_4027"/>
<dbReference type="Pfam" id="PF04712">
    <property type="entry name" value="Radial_spoke"/>
    <property type="match status" value="1"/>
</dbReference>
<dbReference type="GO" id="GO:0044458">
    <property type="term" value="P:motile cilium assembly"/>
    <property type="evidence" value="ECO:0007669"/>
    <property type="project" value="TreeGrafter"/>
</dbReference>
<dbReference type="InterPro" id="IPR006802">
    <property type="entry name" value="Radial_spoke"/>
</dbReference>
<dbReference type="Proteomes" id="UP000041254">
    <property type="component" value="Unassembled WGS sequence"/>
</dbReference>
<dbReference type="GO" id="GO:0035082">
    <property type="term" value="P:axoneme assembly"/>
    <property type="evidence" value="ECO:0007669"/>
    <property type="project" value="InterPro"/>
</dbReference>
<feature type="region of interest" description="Disordered" evidence="11">
    <location>
        <begin position="113"/>
        <end position="146"/>
    </location>
</feature>
<dbReference type="OMA" id="TFYHVPN"/>
<evidence type="ECO:0000256" key="10">
    <source>
        <dbReference type="ARBA" id="ARBA00041080"/>
    </source>
</evidence>
<dbReference type="PANTHER" id="PTHR22069">
    <property type="entry name" value="MITOCHONDRIAL RIBOSOMAL PROTEIN S18"/>
    <property type="match status" value="1"/>
</dbReference>
<keyword evidence="3" id="KW-0970">Cilium biogenesis/degradation</keyword>
<proteinExistence type="inferred from homology"/>
<evidence type="ECO:0000256" key="6">
    <source>
        <dbReference type="ARBA" id="ARBA00023212"/>
    </source>
</evidence>
<evidence type="ECO:0000256" key="8">
    <source>
        <dbReference type="ARBA" id="ARBA00037822"/>
    </source>
</evidence>
<organism evidence="12 13">
    <name type="scientific">Vitrella brassicaformis (strain CCMP3155)</name>
    <dbReference type="NCBI Taxonomy" id="1169540"/>
    <lineage>
        <taxon>Eukaryota</taxon>
        <taxon>Sar</taxon>
        <taxon>Alveolata</taxon>
        <taxon>Colpodellida</taxon>
        <taxon>Vitrellaceae</taxon>
        <taxon>Vitrella</taxon>
    </lineage>
</organism>
<keyword evidence="2" id="KW-0963">Cytoplasm</keyword>
<evidence type="ECO:0000256" key="5">
    <source>
        <dbReference type="ARBA" id="ARBA00023069"/>
    </source>
</evidence>
<evidence type="ECO:0000256" key="11">
    <source>
        <dbReference type="SAM" id="MobiDB-lite"/>
    </source>
</evidence>
<name>A0A0G4EMC0_VITBC</name>
<dbReference type="InterPro" id="IPR055316">
    <property type="entry name" value="RSP9"/>
</dbReference>
<keyword evidence="6" id="KW-0206">Cytoskeleton</keyword>
<comment type="similarity">
    <text evidence="9">Belongs to the flagellar radial spoke RSP9 family.</text>
</comment>
<protein>
    <recommendedName>
        <fullName evidence="10">Radial spoke head protein 9 homolog</fullName>
    </recommendedName>
</protein>
<dbReference type="AlphaFoldDB" id="A0A0G4EMC0"/>
<dbReference type="STRING" id="1169540.A0A0G4EMC0"/>
<keyword evidence="13" id="KW-1185">Reference proteome</keyword>
<evidence type="ECO:0000256" key="3">
    <source>
        <dbReference type="ARBA" id="ARBA00022794"/>
    </source>
</evidence>
<reference evidence="12 13" key="1">
    <citation type="submission" date="2014-11" db="EMBL/GenBank/DDBJ databases">
        <authorList>
            <person name="Zhu J."/>
            <person name="Qi W."/>
            <person name="Song R."/>
        </authorList>
    </citation>
    <scope>NUCLEOTIDE SEQUENCE [LARGE SCALE GENOMIC DNA]</scope>
</reference>
<keyword evidence="5" id="KW-0969">Cilium</keyword>